<keyword evidence="4" id="KW-0547">Nucleotide-binding</keyword>
<evidence type="ECO:0000256" key="3">
    <source>
        <dbReference type="ARBA" id="ARBA00022722"/>
    </source>
</evidence>
<evidence type="ECO:0000256" key="5">
    <source>
        <dbReference type="ARBA" id="ARBA00022801"/>
    </source>
</evidence>
<dbReference type="EMBL" id="JAUZEE010000001">
    <property type="protein sequence ID" value="MDP4299344.1"/>
    <property type="molecule type" value="Genomic_DNA"/>
</dbReference>
<feature type="compositionally biased region" description="Pro residues" evidence="6">
    <location>
        <begin position="97"/>
        <end position="108"/>
    </location>
</feature>
<dbReference type="Pfam" id="PF01934">
    <property type="entry name" value="HepT-like"/>
    <property type="match status" value="1"/>
</dbReference>
<keyword evidence="2" id="KW-1277">Toxin-antitoxin system</keyword>
<proteinExistence type="predicted"/>
<dbReference type="Proteomes" id="UP001235760">
    <property type="component" value="Unassembled WGS sequence"/>
</dbReference>
<keyword evidence="5" id="KW-0378">Hydrolase</keyword>
<evidence type="ECO:0000256" key="4">
    <source>
        <dbReference type="ARBA" id="ARBA00022741"/>
    </source>
</evidence>
<feature type="region of interest" description="Disordered" evidence="6">
    <location>
        <begin position="83"/>
        <end position="121"/>
    </location>
</feature>
<dbReference type="PANTHER" id="PTHR34139:SF1">
    <property type="entry name" value="RNASE MJ1380-RELATED"/>
    <property type="match status" value="1"/>
</dbReference>
<dbReference type="InterPro" id="IPR008201">
    <property type="entry name" value="HepT-like"/>
</dbReference>
<organism evidence="7 8">
    <name type="scientific">Leptothrix discophora</name>
    <dbReference type="NCBI Taxonomy" id="89"/>
    <lineage>
        <taxon>Bacteria</taxon>
        <taxon>Pseudomonadati</taxon>
        <taxon>Pseudomonadota</taxon>
        <taxon>Betaproteobacteria</taxon>
        <taxon>Burkholderiales</taxon>
        <taxon>Sphaerotilaceae</taxon>
        <taxon>Leptothrix</taxon>
    </lineage>
</organism>
<keyword evidence="3" id="KW-0540">Nuclease</keyword>
<comment type="caution">
    <text evidence="7">The sequence shown here is derived from an EMBL/GenBank/DDBJ whole genome shotgun (WGS) entry which is preliminary data.</text>
</comment>
<keyword evidence="1" id="KW-0597">Phosphoprotein</keyword>
<protein>
    <submittedName>
        <fullName evidence="7">DUF86 domain-containing protein</fullName>
    </submittedName>
</protein>
<evidence type="ECO:0000313" key="7">
    <source>
        <dbReference type="EMBL" id="MDP4299344.1"/>
    </source>
</evidence>
<evidence type="ECO:0000256" key="6">
    <source>
        <dbReference type="SAM" id="MobiDB-lite"/>
    </source>
</evidence>
<name>A0ABT9FYN5_LEPDI</name>
<dbReference type="InterPro" id="IPR051813">
    <property type="entry name" value="HepT_RNase_toxin"/>
</dbReference>
<keyword evidence="8" id="KW-1185">Reference proteome</keyword>
<dbReference type="PANTHER" id="PTHR34139">
    <property type="entry name" value="UPF0331 PROTEIN MJ0127"/>
    <property type="match status" value="1"/>
</dbReference>
<sequence length="121" mass="13242">MTLDPARVQDDLGHIAEAIERIQRYTVDLDLAGFQSSLIVQDAVIRNLEVIGEASRNIERSDPGFGAAHPELPLSIAYDMRNSLSPGMTHPRIPNEPHCPPLRHPQPAGPRDAVGGLCRHP</sequence>
<evidence type="ECO:0000256" key="2">
    <source>
        <dbReference type="ARBA" id="ARBA00022649"/>
    </source>
</evidence>
<evidence type="ECO:0000313" key="8">
    <source>
        <dbReference type="Proteomes" id="UP001235760"/>
    </source>
</evidence>
<evidence type="ECO:0000256" key="1">
    <source>
        <dbReference type="ARBA" id="ARBA00022553"/>
    </source>
</evidence>
<gene>
    <name evidence="7" type="ORF">Q8X39_01740</name>
</gene>
<dbReference type="RefSeq" id="WP_305747903.1">
    <property type="nucleotide sequence ID" value="NZ_JAUZEE010000001.1"/>
</dbReference>
<reference evidence="7 8" key="1">
    <citation type="submission" date="2023-08" db="EMBL/GenBank/DDBJ databases">
        <authorList>
            <person name="Roldan D.M."/>
            <person name="Menes R.J."/>
        </authorList>
    </citation>
    <scope>NUCLEOTIDE SEQUENCE [LARGE SCALE GENOMIC DNA]</scope>
    <source>
        <strain evidence="7 8">CCM 2812</strain>
    </source>
</reference>
<accession>A0ABT9FYN5</accession>